<dbReference type="CDD" id="cd10975">
    <property type="entry name" value="CE4_CDA_like_2"/>
    <property type="match status" value="1"/>
</dbReference>
<organism evidence="2 3">
    <name type="scientific">Ignelater luminosus</name>
    <name type="common">Cucubano</name>
    <name type="synonym">Pyrophorus luminosus</name>
    <dbReference type="NCBI Taxonomy" id="2038154"/>
    <lineage>
        <taxon>Eukaryota</taxon>
        <taxon>Metazoa</taxon>
        <taxon>Ecdysozoa</taxon>
        <taxon>Arthropoda</taxon>
        <taxon>Hexapoda</taxon>
        <taxon>Insecta</taxon>
        <taxon>Pterygota</taxon>
        <taxon>Neoptera</taxon>
        <taxon>Endopterygota</taxon>
        <taxon>Coleoptera</taxon>
        <taxon>Polyphaga</taxon>
        <taxon>Elateriformia</taxon>
        <taxon>Elateroidea</taxon>
        <taxon>Elateridae</taxon>
        <taxon>Agrypninae</taxon>
        <taxon>Pyrophorini</taxon>
        <taxon>Ignelater</taxon>
    </lineage>
</organism>
<feature type="signal peptide" evidence="1">
    <location>
        <begin position="1"/>
        <end position="16"/>
    </location>
</feature>
<sequence>MNKLFIFGAIVVSAFAAPRPGYEHYEAAEKCDPNVCVLPYCRCSSTDIPGDLKPSEIPQIVMLTFDDAVSIGNIGYYRTAFNNRKNPDGCPIQTTYYVSHEYTDCSLVNELKANGHEIALHSITHEPPTTRWQNLSVEEHMLEFADEVTLLNQFARIPRDDMQGIRLPFLQLSGDNSFQMIQNAGLKYDSSWPTSQYLWPYTLNFSSTQDCPIGPCPKSSIPGVWVVPMINWKDNHNVSCSMVDSCVNIPQDKEGLVEFMVRNFKQHYEGNRAPFGFYVHAAWFARNPVYFEAYLEFIDYLQKHQDVYLVGVQRALQWVQNPSKLGELEKSWPKCQEVTGNPCKPFACKLKKGEEERYMTICGTEEDCPEVYPWLTNPLGREKYVF</sequence>
<gene>
    <name evidence="2" type="ORF">ILUMI_06084</name>
</gene>
<dbReference type="SUPFAM" id="SSF88713">
    <property type="entry name" value="Glycoside hydrolase/deacetylase"/>
    <property type="match status" value="1"/>
</dbReference>
<dbReference type="AlphaFoldDB" id="A0A8K0GJG7"/>
<dbReference type="InterPro" id="IPR011330">
    <property type="entry name" value="Glyco_hydro/deAcase_b/a-brl"/>
</dbReference>
<keyword evidence="3" id="KW-1185">Reference proteome</keyword>
<reference evidence="2" key="1">
    <citation type="submission" date="2019-08" db="EMBL/GenBank/DDBJ databases">
        <title>The genome of the North American firefly Photinus pyralis.</title>
        <authorList>
            <consortium name="Photinus pyralis genome working group"/>
            <person name="Fallon T.R."/>
            <person name="Sander Lower S.E."/>
            <person name="Weng J.-K."/>
        </authorList>
    </citation>
    <scope>NUCLEOTIDE SEQUENCE</scope>
    <source>
        <strain evidence="2">TRF0915ILg1</strain>
        <tissue evidence="2">Whole body</tissue>
    </source>
</reference>
<evidence type="ECO:0008006" key="4">
    <source>
        <dbReference type="Google" id="ProtNLM"/>
    </source>
</evidence>
<accession>A0A8K0GJG7</accession>
<feature type="chain" id="PRO_5035435310" description="NodB homology domain-containing protein" evidence="1">
    <location>
        <begin position="17"/>
        <end position="386"/>
    </location>
</feature>
<evidence type="ECO:0000256" key="1">
    <source>
        <dbReference type="SAM" id="SignalP"/>
    </source>
</evidence>
<dbReference type="PANTHER" id="PTHR45985">
    <property type="match status" value="1"/>
</dbReference>
<dbReference type="PANTHER" id="PTHR45985:SF8">
    <property type="entry name" value="CHITIN DEACETYLASE-LIKE 9, ISOFORM A"/>
    <property type="match status" value="1"/>
</dbReference>
<dbReference type="Proteomes" id="UP000801492">
    <property type="component" value="Unassembled WGS sequence"/>
</dbReference>
<protein>
    <recommendedName>
        <fullName evidence="4">NodB homology domain-containing protein</fullName>
    </recommendedName>
</protein>
<dbReference type="EMBL" id="VTPC01002385">
    <property type="protein sequence ID" value="KAF2900103.1"/>
    <property type="molecule type" value="Genomic_DNA"/>
</dbReference>
<dbReference type="GO" id="GO:0016787">
    <property type="term" value="F:hydrolase activity"/>
    <property type="evidence" value="ECO:0007669"/>
    <property type="project" value="UniProtKB-ARBA"/>
</dbReference>
<dbReference type="OrthoDB" id="504708at2759"/>
<comment type="caution">
    <text evidence="2">The sequence shown here is derived from an EMBL/GenBank/DDBJ whole genome shotgun (WGS) entry which is preliminary data.</text>
</comment>
<name>A0A8K0GJG7_IGNLU</name>
<dbReference type="GO" id="GO:0005975">
    <property type="term" value="P:carbohydrate metabolic process"/>
    <property type="evidence" value="ECO:0007669"/>
    <property type="project" value="InterPro"/>
</dbReference>
<dbReference type="InterPro" id="IPR052740">
    <property type="entry name" value="CE4"/>
</dbReference>
<proteinExistence type="predicted"/>
<evidence type="ECO:0000313" key="3">
    <source>
        <dbReference type="Proteomes" id="UP000801492"/>
    </source>
</evidence>
<evidence type="ECO:0000313" key="2">
    <source>
        <dbReference type="EMBL" id="KAF2900103.1"/>
    </source>
</evidence>
<keyword evidence="1" id="KW-0732">Signal</keyword>
<dbReference type="Gene3D" id="3.20.20.370">
    <property type="entry name" value="Glycoside hydrolase/deacetylase"/>
    <property type="match status" value="1"/>
</dbReference>